<gene>
    <name evidence="3" type="ORF">I5L03_04300</name>
</gene>
<dbReference type="SMART" id="SM00899">
    <property type="entry name" value="FeoA"/>
    <property type="match status" value="1"/>
</dbReference>
<evidence type="ECO:0000313" key="3">
    <source>
        <dbReference type="EMBL" id="MBH5321806.1"/>
    </source>
</evidence>
<organism evidence="3 4">
    <name type="scientific">Aurantiacibacter sediminis</name>
    <dbReference type="NCBI Taxonomy" id="2793064"/>
    <lineage>
        <taxon>Bacteria</taxon>
        <taxon>Pseudomonadati</taxon>
        <taxon>Pseudomonadota</taxon>
        <taxon>Alphaproteobacteria</taxon>
        <taxon>Sphingomonadales</taxon>
        <taxon>Erythrobacteraceae</taxon>
        <taxon>Aurantiacibacter</taxon>
    </lineage>
</organism>
<dbReference type="Gene3D" id="2.30.30.90">
    <property type="match status" value="1"/>
</dbReference>
<dbReference type="Proteomes" id="UP000602442">
    <property type="component" value="Unassembled WGS sequence"/>
</dbReference>
<name>A0ABS0N3I3_9SPHN</name>
<reference evidence="3 4" key="1">
    <citation type="submission" date="2020-11" db="EMBL/GenBank/DDBJ databases">
        <title>Erythrobacter sediminis sp. nov., a marine bacterium from a tidal flat of Garorim Bay.</title>
        <authorList>
            <person name="Kim D."/>
            <person name="Yoo Y."/>
            <person name="Kim J.-J."/>
        </authorList>
    </citation>
    <scope>NUCLEOTIDE SEQUENCE [LARGE SCALE GENOMIC DNA]</scope>
    <source>
        <strain evidence="3 4">JGD-13</strain>
    </source>
</reference>
<dbReference type="SUPFAM" id="SSF50037">
    <property type="entry name" value="C-terminal domain of transcriptional repressors"/>
    <property type="match status" value="1"/>
</dbReference>
<keyword evidence="1" id="KW-0408">Iron</keyword>
<evidence type="ECO:0000259" key="2">
    <source>
        <dbReference type="SMART" id="SM00899"/>
    </source>
</evidence>
<dbReference type="Pfam" id="PF04023">
    <property type="entry name" value="FeoA"/>
    <property type="match status" value="1"/>
</dbReference>
<feature type="domain" description="Ferrous iron transporter FeoA-like" evidence="2">
    <location>
        <begin position="19"/>
        <end position="96"/>
    </location>
</feature>
<dbReference type="EMBL" id="JAEANY010000001">
    <property type="protein sequence ID" value="MBH5321806.1"/>
    <property type="molecule type" value="Genomic_DNA"/>
</dbReference>
<protein>
    <submittedName>
        <fullName evidence="3">Ferrous iron transport protein A</fullName>
    </submittedName>
</protein>
<accession>A0ABS0N3I3</accession>
<dbReference type="InterPro" id="IPR038157">
    <property type="entry name" value="FeoA_core_dom"/>
</dbReference>
<dbReference type="InterPro" id="IPR008988">
    <property type="entry name" value="Transcriptional_repressor_C"/>
</dbReference>
<comment type="caution">
    <text evidence="3">The sequence shown here is derived from an EMBL/GenBank/DDBJ whole genome shotgun (WGS) entry which is preliminary data.</text>
</comment>
<sequence>MGCSGTACAVTETIPSDTATLDSLAPRTQAEILSVNWSVLAPDEAKRLRALGLDVGTQVAVAHRGVFFGRDPIALVIGRTTVAVRRTHAKAVLVKPL</sequence>
<proteinExistence type="predicted"/>
<keyword evidence="4" id="KW-1185">Reference proteome</keyword>
<evidence type="ECO:0000313" key="4">
    <source>
        <dbReference type="Proteomes" id="UP000602442"/>
    </source>
</evidence>
<dbReference type="InterPro" id="IPR007167">
    <property type="entry name" value="Fe-transptr_FeoA-like"/>
</dbReference>
<evidence type="ECO:0000256" key="1">
    <source>
        <dbReference type="ARBA" id="ARBA00023004"/>
    </source>
</evidence>